<dbReference type="OrthoDB" id="1377294at2"/>
<name>A0A1I1WEY8_9FLAO</name>
<accession>A0A1I1WEY8</accession>
<dbReference type="Proteomes" id="UP000199672">
    <property type="component" value="Unassembled WGS sequence"/>
</dbReference>
<protein>
    <submittedName>
        <fullName evidence="1">Uncharacterized protein</fullName>
    </submittedName>
</protein>
<dbReference type="EMBL" id="FOMH01000015">
    <property type="protein sequence ID" value="SFD93601.1"/>
    <property type="molecule type" value="Genomic_DNA"/>
</dbReference>
<keyword evidence="2" id="KW-1185">Reference proteome</keyword>
<gene>
    <name evidence="1" type="ORF">SAMN05216297_11527</name>
</gene>
<evidence type="ECO:0000313" key="1">
    <source>
        <dbReference type="EMBL" id="SFD93601.1"/>
    </source>
</evidence>
<dbReference type="STRING" id="739143.SAMN05216297_11527"/>
<organism evidence="1 2">
    <name type="scientific">Flavobacterium phragmitis</name>
    <dbReference type="NCBI Taxonomy" id="739143"/>
    <lineage>
        <taxon>Bacteria</taxon>
        <taxon>Pseudomonadati</taxon>
        <taxon>Bacteroidota</taxon>
        <taxon>Flavobacteriia</taxon>
        <taxon>Flavobacteriales</taxon>
        <taxon>Flavobacteriaceae</taxon>
        <taxon>Flavobacterium</taxon>
    </lineage>
</organism>
<reference evidence="2" key="1">
    <citation type="submission" date="2016-10" db="EMBL/GenBank/DDBJ databases">
        <authorList>
            <person name="Varghese N."/>
            <person name="Submissions S."/>
        </authorList>
    </citation>
    <scope>NUCLEOTIDE SEQUENCE [LARGE SCALE GENOMIC DNA]</scope>
    <source>
        <strain evidence="2">CGMCC 1.10370</strain>
    </source>
</reference>
<dbReference type="AlphaFoldDB" id="A0A1I1WEY8"/>
<proteinExistence type="predicted"/>
<evidence type="ECO:0000313" key="2">
    <source>
        <dbReference type="Proteomes" id="UP000199672"/>
    </source>
</evidence>
<sequence length="79" mass="9662">MSLPDQLYNMKFAEYFESIRKMYLIDEKFRGICDNYCDNIVNGENYRKKKEKNFLKEQECEILSKELEEEILFYIVRNG</sequence>
<dbReference type="RefSeq" id="WP_091497986.1">
    <property type="nucleotide sequence ID" value="NZ_FOMH01000015.1"/>
</dbReference>